<dbReference type="CDD" id="cd00984">
    <property type="entry name" value="DnaB_C"/>
    <property type="match status" value="1"/>
</dbReference>
<keyword evidence="2 12" id="KW-0639">Primosome</keyword>
<dbReference type="Pfam" id="PF03796">
    <property type="entry name" value="DnaB_C"/>
    <property type="match status" value="1"/>
</dbReference>
<keyword evidence="15" id="KW-1185">Reference proteome</keyword>
<dbReference type="InterPro" id="IPR036185">
    <property type="entry name" value="DNA_heli_DnaB-like_N_sf"/>
</dbReference>
<dbReference type="Gene3D" id="1.10.860.10">
    <property type="entry name" value="DNAb Helicase, Chain A"/>
    <property type="match status" value="1"/>
</dbReference>
<reference evidence="14" key="1">
    <citation type="submission" date="2022-08" db="EMBL/GenBank/DDBJ databases">
        <title>Multi-unit outbreak of Pandoraea commovens among non-cystic fibrosis intensive care patients from 2019 to 2021 in Berlin, Germany.</title>
        <authorList>
            <person name="Menzel P."/>
        </authorList>
    </citation>
    <scope>NUCLEOTIDE SEQUENCE</scope>
    <source>
        <strain evidence="14">LB-19-202-79</strain>
    </source>
</reference>
<comment type="similarity">
    <text evidence="1 12">Belongs to the helicase family. DnaB subfamily.</text>
</comment>
<evidence type="ECO:0000256" key="7">
    <source>
        <dbReference type="ARBA" id="ARBA00022840"/>
    </source>
</evidence>
<accession>A0ABY5QIL1</accession>
<feature type="domain" description="SF4 helicase" evidence="13">
    <location>
        <begin position="185"/>
        <end position="453"/>
    </location>
</feature>
<evidence type="ECO:0000313" key="15">
    <source>
        <dbReference type="Proteomes" id="UP001058980"/>
    </source>
</evidence>
<organism evidence="14 15">
    <name type="scientific">Pandoraea commovens</name>
    <dbReference type="NCBI Taxonomy" id="2508289"/>
    <lineage>
        <taxon>Bacteria</taxon>
        <taxon>Pseudomonadati</taxon>
        <taxon>Pseudomonadota</taxon>
        <taxon>Betaproteobacteria</taxon>
        <taxon>Burkholderiales</taxon>
        <taxon>Burkholderiaceae</taxon>
        <taxon>Pandoraea</taxon>
    </lineage>
</organism>
<comment type="function">
    <text evidence="12">The main replicative DNA helicase, it participates in initiation and elongation during chromosome replication. Travels ahead of the DNA replisome, separating dsDNA into templates for DNA synthesis. A processive ATP-dependent 5'-3' DNA helicase it has DNA-dependent ATPase activity.</text>
</comment>
<dbReference type="GO" id="GO:0016787">
    <property type="term" value="F:hydrolase activity"/>
    <property type="evidence" value="ECO:0007669"/>
    <property type="project" value="UniProtKB-KW"/>
</dbReference>
<evidence type="ECO:0000259" key="13">
    <source>
        <dbReference type="PROSITE" id="PS51199"/>
    </source>
</evidence>
<comment type="catalytic activity">
    <reaction evidence="10 12">
        <text>ATP + H2O = ADP + phosphate + H(+)</text>
        <dbReference type="Rhea" id="RHEA:13065"/>
        <dbReference type="ChEBI" id="CHEBI:15377"/>
        <dbReference type="ChEBI" id="CHEBI:15378"/>
        <dbReference type="ChEBI" id="CHEBI:30616"/>
        <dbReference type="ChEBI" id="CHEBI:43474"/>
        <dbReference type="ChEBI" id="CHEBI:456216"/>
        <dbReference type="EC" id="5.6.2.3"/>
    </reaction>
</comment>
<dbReference type="RefSeq" id="WP_257959386.1">
    <property type="nucleotide sequence ID" value="NZ_CP102780.1"/>
</dbReference>
<dbReference type="Gene3D" id="3.40.50.300">
    <property type="entry name" value="P-loop containing nucleotide triphosphate hydrolases"/>
    <property type="match status" value="1"/>
</dbReference>
<dbReference type="InterPro" id="IPR007692">
    <property type="entry name" value="DNA_helicase_DnaB"/>
</dbReference>
<dbReference type="EMBL" id="CP102780">
    <property type="protein sequence ID" value="UVA80454.1"/>
    <property type="molecule type" value="Genomic_DNA"/>
</dbReference>
<dbReference type="GO" id="GO:0003678">
    <property type="term" value="F:DNA helicase activity"/>
    <property type="evidence" value="ECO:0007669"/>
    <property type="project" value="UniProtKB-EC"/>
</dbReference>
<evidence type="ECO:0000256" key="10">
    <source>
        <dbReference type="ARBA" id="ARBA00048954"/>
    </source>
</evidence>
<evidence type="ECO:0000256" key="8">
    <source>
        <dbReference type="ARBA" id="ARBA00023125"/>
    </source>
</evidence>
<evidence type="ECO:0000256" key="6">
    <source>
        <dbReference type="ARBA" id="ARBA00022806"/>
    </source>
</evidence>
<evidence type="ECO:0000256" key="5">
    <source>
        <dbReference type="ARBA" id="ARBA00022801"/>
    </source>
</evidence>
<evidence type="ECO:0000256" key="1">
    <source>
        <dbReference type="ARBA" id="ARBA00008428"/>
    </source>
</evidence>
<dbReference type="PANTHER" id="PTHR30153:SF2">
    <property type="entry name" value="REPLICATIVE DNA HELICASE"/>
    <property type="match status" value="1"/>
</dbReference>
<dbReference type="EC" id="5.6.2.3" evidence="11 12"/>
<keyword evidence="4 12" id="KW-0547">Nucleotide-binding</keyword>
<dbReference type="PANTHER" id="PTHR30153">
    <property type="entry name" value="REPLICATIVE DNA HELICASE DNAB"/>
    <property type="match status" value="1"/>
</dbReference>
<dbReference type="InterPro" id="IPR027417">
    <property type="entry name" value="P-loop_NTPase"/>
</dbReference>
<keyword evidence="3 12" id="KW-0235">DNA replication</keyword>
<dbReference type="SUPFAM" id="SSF52540">
    <property type="entry name" value="P-loop containing nucleoside triphosphate hydrolases"/>
    <property type="match status" value="1"/>
</dbReference>
<keyword evidence="7 12" id="KW-0067">ATP-binding</keyword>
<dbReference type="PROSITE" id="PS51199">
    <property type="entry name" value="SF4_HELICASE"/>
    <property type="match status" value="1"/>
</dbReference>
<evidence type="ECO:0000313" key="14">
    <source>
        <dbReference type="EMBL" id="UVA80454.1"/>
    </source>
</evidence>
<name>A0ABY5QIL1_9BURK</name>
<dbReference type="InterPro" id="IPR016136">
    <property type="entry name" value="DNA_helicase_N/primase_C"/>
</dbReference>
<sequence length="457" mass="50420">MGTRDPVAAKRPIFAQEAEQSVIGALLLDNEAYDRVCDTISANDFYISEHAAIYRAIEALLSIGKHADVITVFQRLQDTGVKIERPLAYLNELASNTPSAANIVRYAEIVRDRAMLRGLARSANKALEMAYKTGGREAADVIDQAQAELLSLTDNAQRANDGFQPITPYLAEVVQHVDDMYHREDKSGIVGLATGFTALDELTSGLMDTDFVVIGARPAMGKTALSMNIAEYVATTLGRTVAVASMEMGGFALAMRLLASASKLSQNRLRAGRMRDEDWPRLTHGAMHLNDIPIYVKQESTVTPTSLRAAVRKLKRMVGEKQLGLIVVDYLQLMDIESPTANRAADLAQVSRALKKLAMDERVPVIALAQVNREVEKRANKRPVMSDIKDCGAIEQDADQIWFLYRDEVYNPDTMDKGSAELIVEKQRNGARATIRLAWRGDVTRFEDFSSEPQGST</sequence>
<evidence type="ECO:0000256" key="9">
    <source>
        <dbReference type="ARBA" id="ARBA00023235"/>
    </source>
</evidence>
<evidence type="ECO:0000256" key="2">
    <source>
        <dbReference type="ARBA" id="ARBA00022515"/>
    </source>
</evidence>
<keyword evidence="6 12" id="KW-0347">Helicase</keyword>
<dbReference type="InterPro" id="IPR007693">
    <property type="entry name" value="DNA_helicase_DnaB-like_N"/>
</dbReference>
<dbReference type="NCBIfam" id="TIGR00665">
    <property type="entry name" value="DnaB"/>
    <property type="match status" value="1"/>
</dbReference>
<evidence type="ECO:0000256" key="12">
    <source>
        <dbReference type="RuleBase" id="RU362085"/>
    </source>
</evidence>
<evidence type="ECO:0000256" key="3">
    <source>
        <dbReference type="ARBA" id="ARBA00022705"/>
    </source>
</evidence>
<proteinExistence type="inferred from homology"/>
<keyword evidence="9" id="KW-0413">Isomerase</keyword>
<protein>
    <recommendedName>
        <fullName evidence="11 12">Replicative DNA helicase</fullName>
        <ecNumber evidence="11 12">5.6.2.3</ecNumber>
    </recommendedName>
</protein>
<keyword evidence="8 12" id="KW-0238">DNA-binding</keyword>
<evidence type="ECO:0000256" key="4">
    <source>
        <dbReference type="ARBA" id="ARBA00022741"/>
    </source>
</evidence>
<gene>
    <name evidence="14" type="primary">dnaB</name>
    <name evidence="14" type="ORF">NTU39_05375</name>
</gene>
<dbReference type="Pfam" id="PF00772">
    <property type="entry name" value="DnaB"/>
    <property type="match status" value="1"/>
</dbReference>
<evidence type="ECO:0000256" key="11">
    <source>
        <dbReference type="NCBIfam" id="TIGR00665"/>
    </source>
</evidence>
<dbReference type="Proteomes" id="UP001058980">
    <property type="component" value="Chromosome"/>
</dbReference>
<dbReference type="SUPFAM" id="SSF48024">
    <property type="entry name" value="N-terminal domain of DnaB helicase"/>
    <property type="match status" value="1"/>
</dbReference>
<dbReference type="InterPro" id="IPR007694">
    <property type="entry name" value="DNA_helicase_DnaB-like_C"/>
</dbReference>
<keyword evidence="5 12" id="KW-0378">Hydrolase</keyword>